<dbReference type="GeneID" id="55005653"/>
<organism evidence="1 2">
    <name type="scientific">Lactobacillus phage Bromius</name>
    <dbReference type="NCBI Taxonomy" id="2315485"/>
    <lineage>
        <taxon>Viruses</taxon>
        <taxon>Duplodnaviria</taxon>
        <taxon>Heunggongvirae</taxon>
        <taxon>Uroviricota</taxon>
        <taxon>Caudoviricetes</taxon>
        <taxon>Herelleviridae</taxon>
        <taxon>Harbinvirus</taxon>
        <taxon>Harbinvirus bromius</taxon>
    </lineage>
</organism>
<keyword evidence="2" id="KW-1185">Reference proteome</keyword>
<evidence type="ECO:0000313" key="1">
    <source>
        <dbReference type="EMBL" id="AYH92364.1"/>
    </source>
</evidence>
<reference evidence="1 2" key="1">
    <citation type="submission" date="2018-08" db="EMBL/GenBank/DDBJ databases">
        <title>Lactobacillus phages that infect wine-derived L. plantarum strains.</title>
        <authorList>
            <person name="Kyrkou I."/>
            <person name="Byth Carstens A."/>
            <person name="Ellegaard-Jensen L."/>
            <person name="Kot W."/>
            <person name="Hestbjerg Hansen L."/>
        </authorList>
    </citation>
    <scope>NUCLEOTIDE SEQUENCE [LARGE SCALE GENOMIC DNA]</scope>
</reference>
<accession>A0A3S7UPU6</accession>
<proteinExistence type="predicted"/>
<name>A0A3S7UPU6_9CAUD</name>
<sequence length="133" mass="15468">MNNIELKNSFEEYVVNELVNKLHELQPEDYDINSVQSDEDLLDLLLEDEYANGYYYIYTEDSDKVFKAYFSDILYICNRAKHDDGEPVELEANKMLLQAIEHAFKSLLEMATTHITFTRAGLDNIANRVSSLF</sequence>
<dbReference type="EMBL" id="MH809531">
    <property type="protein sequence ID" value="AYH92364.1"/>
    <property type="molecule type" value="Genomic_DNA"/>
</dbReference>
<dbReference type="Proteomes" id="UP000276738">
    <property type="component" value="Segment"/>
</dbReference>
<evidence type="ECO:0000313" key="2">
    <source>
        <dbReference type="Proteomes" id="UP000276738"/>
    </source>
</evidence>
<protein>
    <submittedName>
        <fullName evidence="1">Uncharacterized protein</fullName>
    </submittedName>
</protein>
<dbReference type="RefSeq" id="YP_009814515.1">
    <property type="nucleotide sequence ID" value="NC_048085.1"/>
</dbReference>
<dbReference type="KEGG" id="vg:55005653"/>